<proteinExistence type="predicted"/>
<protein>
    <submittedName>
        <fullName evidence="1">(salmon louse) hypothetical protein</fullName>
    </submittedName>
</protein>
<evidence type="ECO:0000313" key="1">
    <source>
        <dbReference type="EMBL" id="CAF2796463.1"/>
    </source>
</evidence>
<gene>
    <name evidence="1" type="ORF">LSAA_2677</name>
</gene>
<reference evidence="1" key="1">
    <citation type="submission" date="2021-02" db="EMBL/GenBank/DDBJ databases">
        <authorList>
            <person name="Bekaert M."/>
        </authorList>
    </citation>
    <scope>NUCLEOTIDE SEQUENCE</scope>
    <source>
        <strain evidence="1">IoA-00</strain>
    </source>
</reference>
<accession>A0A7R8CEJ0</accession>
<sequence length="118" mass="13660">MCPVLVSTISSYRIYFPFCPAIFFLPQHSYLPGPWPGDEFIKEHHTLAARITKLLQRLTVRELRTECTRMELVESEEELSTLKKTEWILRTSYNFLVTDVGQTILGFKSCINLGVNAY</sequence>
<dbReference type="Proteomes" id="UP000675881">
    <property type="component" value="Chromosome 10"/>
</dbReference>
<keyword evidence="2" id="KW-1185">Reference proteome</keyword>
<evidence type="ECO:0000313" key="2">
    <source>
        <dbReference type="Proteomes" id="UP000675881"/>
    </source>
</evidence>
<name>A0A7R8CEJ0_LEPSM</name>
<dbReference type="AlphaFoldDB" id="A0A7R8CEJ0"/>
<dbReference type="EMBL" id="HG994589">
    <property type="protein sequence ID" value="CAF2796463.1"/>
    <property type="molecule type" value="Genomic_DNA"/>
</dbReference>
<organism evidence="1 2">
    <name type="scientific">Lepeophtheirus salmonis</name>
    <name type="common">Salmon louse</name>
    <name type="synonym">Caligus salmonis</name>
    <dbReference type="NCBI Taxonomy" id="72036"/>
    <lineage>
        <taxon>Eukaryota</taxon>
        <taxon>Metazoa</taxon>
        <taxon>Ecdysozoa</taxon>
        <taxon>Arthropoda</taxon>
        <taxon>Crustacea</taxon>
        <taxon>Multicrustacea</taxon>
        <taxon>Hexanauplia</taxon>
        <taxon>Copepoda</taxon>
        <taxon>Siphonostomatoida</taxon>
        <taxon>Caligidae</taxon>
        <taxon>Lepeophtheirus</taxon>
    </lineage>
</organism>